<dbReference type="PANTHER" id="PTHR46154">
    <property type="match status" value="1"/>
</dbReference>
<dbReference type="GO" id="GO:0015204">
    <property type="term" value="F:urea transmembrane transporter activity"/>
    <property type="evidence" value="ECO:0007669"/>
    <property type="project" value="InterPro"/>
</dbReference>
<feature type="transmembrane region" description="Helical" evidence="7">
    <location>
        <begin position="93"/>
        <end position="113"/>
    </location>
</feature>
<dbReference type="CDD" id="cd11476">
    <property type="entry name" value="SLC5sbd_DUR3"/>
    <property type="match status" value="1"/>
</dbReference>
<keyword evidence="3 7" id="KW-0812">Transmembrane</keyword>
<feature type="transmembrane region" description="Helical" evidence="7">
    <location>
        <begin position="620"/>
        <end position="647"/>
    </location>
</feature>
<feature type="transmembrane region" description="Helical" evidence="7">
    <location>
        <begin position="431"/>
        <end position="452"/>
    </location>
</feature>
<dbReference type="InterPro" id="IPR038377">
    <property type="entry name" value="Na/Glc_symporter_sf"/>
</dbReference>
<evidence type="ECO:0000256" key="7">
    <source>
        <dbReference type="SAM" id="Phobius"/>
    </source>
</evidence>
<evidence type="ECO:0000256" key="4">
    <source>
        <dbReference type="ARBA" id="ARBA00022989"/>
    </source>
</evidence>
<dbReference type="OrthoDB" id="6132759at2759"/>
<evidence type="ECO:0000256" key="3">
    <source>
        <dbReference type="ARBA" id="ARBA00022692"/>
    </source>
</evidence>
<dbReference type="InterPro" id="IPR001734">
    <property type="entry name" value="Na/solute_symporter"/>
</dbReference>
<sequence length="664" mass="71229">MANGQFDAYLPQASGYAIILGGGFAFALLMLILSWLQTKFTEMSPFENEEFSSASRNVKPGLVCSGIVSAWTWSATIMVSSLIVYQFGVAGGWWYGVCGTVSIVIFSVIASKVKENANGARTFLEIVRARFGTPAHIMFLTYALFTSLVVSAILLLGGSASISALTGMDVRAAAMLLPVGVVAFVIVGGLRSTFISDYTHTTIVFVIIWIFLYTACGSSELIGSPSKLHSLLTEAAELDPVEGNRNGSYLTFRSKPGFIYAAISVTLGFSTVFLDQSYWQRAIASKPSGTTLAYLLGGLSWFSVPFAFGSVMGLSARALQNNPVFPTYPEPLSVSQQDAGLVAPAAAVALLGREGAIAMLIITYMAVTSACSAQLISVSSLLTYDVYRTYLRPKASPAELLQIAHICVAVWGVWISVWCVILNAGEVDMNFMFYFAGTVIGAPTLPVILTVLWSKLSLIAVLVGSMGGTALAIMAWLVTCRYYYGEINIQTLVANYSSLAGNVTSIGGGAVIAVALSLIKPDNYDFRGTRSIKMIQNIHHDRDVLPTTQVSNIPVEEEKKNVSAPPSVEYNGVEQEDEELPQPADVKRAFWISTTLIMIISILVPIPLGASGYIFSPGFFTAWMVVAMDGSRFGLSSLAFAVSFFLFGKAESPCVKSVLVSSPR</sequence>
<dbReference type="InterPro" id="IPR031155">
    <property type="entry name" value="DUR"/>
</dbReference>
<feature type="transmembrane region" description="Helical" evidence="7">
    <location>
        <begin position="15"/>
        <end position="36"/>
    </location>
</feature>
<feature type="transmembrane region" description="Helical" evidence="7">
    <location>
        <begin position="403"/>
        <end position="425"/>
    </location>
</feature>
<comment type="caution">
    <text evidence="8">The sequence shown here is derived from an EMBL/GenBank/DDBJ whole genome shotgun (WGS) entry which is preliminary data.</text>
</comment>
<comment type="subcellular location">
    <subcellularLocation>
        <location evidence="1">Membrane</location>
        <topology evidence="1">Multi-pass membrane protein</topology>
    </subcellularLocation>
</comment>
<feature type="transmembrane region" description="Helical" evidence="7">
    <location>
        <begin position="62"/>
        <end position="87"/>
    </location>
</feature>
<keyword evidence="4 7" id="KW-1133">Transmembrane helix</keyword>
<dbReference type="Gene3D" id="1.20.1730.10">
    <property type="entry name" value="Sodium/glucose cotransporter"/>
    <property type="match status" value="1"/>
</dbReference>
<feature type="transmembrane region" description="Helical" evidence="7">
    <location>
        <begin position="291"/>
        <end position="316"/>
    </location>
</feature>
<accession>A0A9Q5NBW8</accession>
<dbReference type="AlphaFoldDB" id="A0A9Q5NBW8"/>
<evidence type="ECO:0000313" key="9">
    <source>
        <dbReference type="Proteomes" id="UP000757232"/>
    </source>
</evidence>
<protein>
    <submittedName>
        <fullName evidence="8">Solute symporter family transporter</fullName>
    </submittedName>
</protein>
<dbReference type="GO" id="GO:0005886">
    <property type="term" value="C:plasma membrane"/>
    <property type="evidence" value="ECO:0007669"/>
    <property type="project" value="TreeGrafter"/>
</dbReference>
<feature type="transmembrane region" description="Helical" evidence="7">
    <location>
        <begin position="258"/>
        <end position="279"/>
    </location>
</feature>
<evidence type="ECO:0000256" key="1">
    <source>
        <dbReference type="ARBA" id="ARBA00004141"/>
    </source>
</evidence>
<name>A0A9Q5NBW8_SANBA</name>
<comment type="similarity">
    <text evidence="2 6">Belongs to the sodium:solute symporter (SSF) (TC 2.A.21) family.</text>
</comment>
<feature type="transmembrane region" description="Helical" evidence="7">
    <location>
        <begin position="170"/>
        <end position="190"/>
    </location>
</feature>
<dbReference type="EMBL" id="LNZH02000017">
    <property type="protein sequence ID" value="OCB92208.1"/>
    <property type="molecule type" value="Genomic_DNA"/>
</dbReference>
<dbReference type="PANTHER" id="PTHR46154:SF2">
    <property type="entry name" value="SOLUTE SYMPORTER FAMILY TRANSPORTER (AFU_ORTHOLOGUE AFUA_6G03200)"/>
    <property type="match status" value="1"/>
</dbReference>
<proteinExistence type="inferred from homology"/>
<organism evidence="8 9">
    <name type="scientific">Sanghuangporus baumii</name>
    <name type="common">Phellinus baumii</name>
    <dbReference type="NCBI Taxonomy" id="108892"/>
    <lineage>
        <taxon>Eukaryota</taxon>
        <taxon>Fungi</taxon>
        <taxon>Dikarya</taxon>
        <taxon>Basidiomycota</taxon>
        <taxon>Agaricomycotina</taxon>
        <taxon>Agaricomycetes</taxon>
        <taxon>Hymenochaetales</taxon>
        <taxon>Hymenochaetaceae</taxon>
        <taxon>Sanghuangporus</taxon>
    </lineage>
</organism>
<evidence type="ECO:0000256" key="5">
    <source>
        <dbReference type="ARBA" id="ARBA00023136"/>
    </source>
</evidence>
<dbReference type="Pfam" id="PF00474">
    <property type="entry name" value="SSF"/>
    <property type="match status" value="1"/>
</dbReference>
<feature type="transmembrane region" description="Helical" evidence="7">
    <location>
        <begin position="357"/>
        <end position="382"/>
    </location>
</feature>
<feature type="transmembrane region" description="Helical" evidence="7">
    <location>
        <begin position="202"/>
        <end position="222"/>
    </location>
</feature>
<keyword evidence="5 7" id="KW-0472">Membrane</keyword>
<evidence type="ECO:0000256" key="6">
    <source>
        <dbReference type="RuleBase" id="RU362091"/>
    </source>
</evidence>
<gene>
    <name evidence="8" type="ORF">A7U60_g404</name>
</gene>
<evidence type="ECO:0000313" key="8">
    <source>
        <dbReference type="EMBL" id="OCB92208.1"/>
    </source>
</evidence>
<feature type="transmembrane region" description="Helical" evidence="7">
    <location>
        <begin position="589"/>
        <end position="608"/>
    </location>
</feature>
<feature type="transmembrane region" description="Helical" evidence="7">
    <location>
        <begin position="459"/>
        <end position="479"/>
    </location>
</feature>
<dbReference type="PROSITE" id="PS50283">
    <property type="entry name" value="NA_SOLUT_SYMP_3"/>
    <property type="match status" value="1"/>
</dbReference>
<evidence type="ECO:0000256" key="2">
    <source>
        <dbReference type="ARBA" id="ARBA00006434"/>
    </source>
</evidence>
<feature type="transmembrane region" description="Helical" evidence="7">
    <location>
        <begin position="134"/>
        <end position="158"/>
    </location>
</feature>
<dbReference type="Proteomes" id="UP000757232">
    <property type="component" value="Unassembled WGS sequence"/>
</dbReference>
<feature type="transmembrane region" description="Helical" evidence="7">
    <location>
        <begin position="499"/>
        <end position="519"/>
    </location>
</feature>
<keyword evidence="9" id="KW-1185">Reference proteome</keyword>
<reference evidence="8" key="1">
    <citation type="submission" date="2016-06" db="EMBL/GenBank/DDBJ databases">
        <title>Draft Genome sequence of the fungus Inonotus baumii.</title>
        <authorList>
            <person name="Zhu H."/>
            <person name="Lin W."/>
        </authorList>
    </citation>
    <scope>NUCLEOTIDE SEQUENCE</scope>
    <source>
        <strain evidence="8">821</strain>
    </source>
</reference>